<dbReference type="GO" id="GO:0016567">
    <property type="term" value="P:protein ubiquitination"/>
    <property type="evidence" value="ECO:0007669"/>
    <property type="project" value="UniProtKB-UniRule"/>
</dbReference>
<evidence type="ECO:0000313" key="18">
    <source>
        <dbReference type="EMBL" id="EQB61619.1"/>
    </source>
</evidence>
<keyword evidence="8 14" id="KW-0833">Ubl conjugation pathway</keyword>
<evidence type="ECO:0000256" key="5">
    <source>
        <dbReference type="ARBA" id="ARBA00022679"/>
    </source>
</evidence>
<dbReference type="Pfam" id="PF13920">
    <property type="entry name" value="zf-C3HC4_3"/>
    <property type="match status" value="1"/>
</dbReference>
<dbReference type="InterPro" id="IPR017907">
    <property type="entry name" value="Znf_RING_CS"/>
</dbReference>
<dbReference type="HOGENOM" id="CLU_518765_0_0_1"/>
<accession>T0LBD7</accession>
<dbReference type="GO" id="GO:0033503">
    <property type="term" value="C:HULC complex"/>
    <property type="evidence" value="ECO:0007669"/>
    <property type="project" value="TreeGrafter"/>
</dbReference>
<dbReference type="Proteomes" id="UP000053780">
    <property type="component" value="Unassembled WGS sequence"/>
</dbReference>
<keyword evidence="19" id="KW-1185">Reference proteome</keyword>
<dbReference type="Gene3D" id="3.30.40.10">
    <property type="entry name" value="Zinc/RING finger domain, C3HC4 (zinc finger)"/>
    <property type="match status" value="1"/>
</dbReference>
<feature type="coiled-coil region" evidence="15">
    <location>
        <begin position="240"/>
        <end position="267"/>
    </location>
</feature>
<evidence type="ECO:0000313" key="19">
    <source>
        <dbReference type="Proteomes" id="UP000053780"/>
    </source>
</evidence>
<feature type="coiled-coil region" evidence="15">
    <location>
        <begin position="360"/>
        <end position="490"/>
    </location>
</feature>
<name>T0LBD7_9MICR</name>
<dbReference type="VEuPathDB" id="MicrosporidiaDB:NAPIS_ORF00813"/>
<evidence type="ECO:0000256" key="3">
    <source>
        <dbReference type="ARBA" id="ARBA00004906"/>
    </source>
</evidence>
<dbReference type="PROSITE" id="PS00518">
    <property type="entry name" value="ZF_RING_1"/>
    <property type="match status" value="1"/>
</dbReference>
<evidence type="ECO:0000256" key="7">
    <source>
        <dbReference type="ARBA" id="ARBA00022771"/>
    </source>
</evidence>
<keyword evidence="10 14" id="KW-0156">Chromatin regulator</keyword>
<feature type="region of interest" description="Disordered" evidence="16">
    <location>
        <begin position="123"/>
        <end position="146"/>
    </location>
</feature>
<proteinExistence type="inferred from homology"/>
<evidence type="ECO:0000256" key="16">
    <source>
        <dbReference type="SAM" id="MobiDB-lite"/>
    </source>
</evidence>
<reference evidence="18 19" key="1">
    <citation type="journal article" date="2013" name="BMC Genomics">
        <title>Genome sequencing and comparative genomics of honey bee microsporidia, Nosema apis reveal novel insights into host-parasite interactions.</title>
        <authorList>
            <person name="Chen Yp."/>
            <person name="Pettis J.S."/>
            <person name="Zhao Y."/>
            <person name="Liu X."/>
            <person name="Tallon L.J."/>
            <person name="Sadzewicz L.D."/>
            <person name="Li R."/>
            <person name="Zheng H."/>
            <person name="Huang S."/>
            <person name="Zhang X."/>
            <person name="Hamilton M.C."/>
            <person name="Pernal S.F."/>
            <person name="Melathopoulos A.P."/>
            <person name="Yan X."/>
            <person name="Evans J.D."/>
        </authorList>
    </citation>
    <scope>NUCLEOTIDE SEQUENCE [LARGE SCALE GENOMIC DNA]</scope>
    <source>
        <strain evidence="18 19">BRL 01</strain>
    </source>
</reference>
<dbReference type="SMART" id="SM00184">
    <property type="entry name" value="RING"/>
    <property type="match status" value="1"/>
</dbReference>
<keyword evidence="6 14" id="KW-0479">Metal-binding</keyword>
<keyword evidence="12 14" id="KW-0539">Nucleus</keyword>
<protein>
    <recommendedName>
        <fullName evidence="14">E3 ubiquitin protein ligase</fullName>
        <ecNumber evidence="14">2.3.2.27</ecNumber>
    </recommendedName>
</protein>
<dbReference type="GO" id="GO:0061630">
    <property type="term" value="F:ubiquitin protein ligase activity"/>
    <property type="evidence" value="ECO:0007669"/>
    <property type="project" value="UniProtKB-EC"/>
</dbReference>
<evidence type="ECO:0000256" key="8">
    <source>
        <dbReference type="ARBA" id="ARBA00022786"/>
    </source>
</evidence>
<evidence type="ECO:0000256" key="9">
    <source>
        <dbReference type="ARBA" id="ARBA00022833"/>
    </source>
</evidence>
<feature type="compositionally biased region" description="Low complexity" evidence="16">
    <location>
        <begin position="123"/>
        <end position="133"/>
    </location>
</feature>
<dbReference type="GO" id="GO:0005634">
    <property type="term" value="C:nucleus"/>
    <property type="evidence" value="ECO:0007669"/>
    <property type="project" value="UniProtKB-SubCell"/>
</dbReference>
<dbReference type="PROSITE" id="PS50089">
    <property type="entry name" value="ZF_RING_2"/>
    <property type="match status" value="1"/>
</dbReference>
<evidence type="ECO:0000259" key="17">
    <source>
        <dbReference type="PROSITE" id="PS50089"/>
    </source>
</evidence>
<evidence type="ECO:0000256" key="14">
    <source>
        <dbReference type="RuleBase" id="RU365038"/>
    </source>
</evidence>
<keyword evidence="5 14" id="KW-0808">Transferase</keyword>
<comment type="subcellular location">
    <subcellularLocation>
        <location evidence="2 14">Nucleus</location>
    </subcellularLocation>
</comment>
<evidence type="ECO:0000256" key="6">
    <source>
        <dbReference type="ARBA" id="ARBA00022723"/>
    </source>
</evidence>
<gene>
    <name evidence="18" type="ORF">NAPIS_ORF00813</name>
</gene>
<evidence type="ECO:0000256" key="2">
    <source>
        <dbReference type="ARBA" id="ARBA00004123"/>
    </source>
</evidence>
<keyword evidence="11 14" id="KW-0175">Coiled coil</keyword>
<feature type="coiled-coil region" evidence="15">
    <location>
        <begin position="156"/>
        <end position="202"/>
    </location>
</feature>
<dbReference type="PANTHER" id="PTHR23163:SF0">
    <property type="entry name" value="E3 UBIQUITIN-PROTEIN LIGASE BRE1"/>
    <property type="match status" value="1"/>
</dbReference>
<dbReference type="AlphaFoldDB" id="T0LBD7"/>
<evidence type="ECO:0000256" key="15">
    <source>
        <dbReference type="SAM" id="Coils"/>
    </source>
</evidence>
<dbReference type="InterPro" id="IPR001841">
    <property type="entry name" value="Znf_RING"/>
</dbReference>
<comment type="similarity">
    <text evidence="4 14">Belongs to the BRE1 family.</text>
</comment>
<organism evidence="18 19">
    <name type="scientific">Vairimorpha apis BRL 01</name>
    <dbReference type="NCBI Taxonomy" id="1037528"/>
    <lineage>
        <taxon>Eukaryota</taxon>
        <taxon>Fungi</taxon>
        <taxon>Fungi incertae sedis</taxon>
        <taxon>Microsporidia</taxon>
        <taxon>Nosematidae</taxon>
        <taxon>Vairimorpha</taxon>
    </lineage>
</organism>
<evidence type="ECO:0000256" key="13">
    <source>
        <dbReference type="PROSITE-ProRule" id="PRU00175"/>
    </source>
</evidence>
<dbReference type="EC" id="2.3.2.27" evidence="14"/>
<sequence>MNKKFKEEYNLKLLATQTRKLLINENIVNLQKCFIYSQYLIYRNKYNVLLKKYNLIQNISCKNSENKYKESKCFEKVCKEESEITNDNDVKKNCSIENDQIENLEKNEIYDNKEFTNFNNENIQNIDSSSNKNSKTDNKENNKINDNKENYDFNIIENLNDSVSELKQKYTNLYLKVEDESISTLKQRAYEQENKIIELENKVIKYQIINRSMNIPISNNEILDLKTKIEYSKLEKERTIIKFNNKLSELKIKYDEHLKKYKNISDNYNNLLCNFEQYKNYTKLQKYKYYSEINKYVNEIKQYINEVKENNNFIVYKNDLKIHIRNIINNYSDLSKILNSFKLYQHKNLKTGDDFYDEEISNLLEVCDNLTNENIKLNKTISELKNINNIKDNEISKIKNEIVRVKSCNIIFKHLEEINSLKTSNYNLIQNIEELVEEKNKLVRLNVDRIKLIEQYKDEIQNKNINILSLENVINEYENIKIDVVENNENTFIPKCNVCEDKDKNVALISCMHTFCEDCINIRIKLRDRKCPICGKGFQPVEVKRIYW</sequence>
<evidence type="ECO:0000256" key="10">
    <source>
        <dbReference type="ARBA" id="ARBA00022853"/>
    </source>
</evidence>
<dbReference type="GO" id="GO:0006325">
    <property type="term" value="P:chromatin organization"/>
    <property type="evidence" value="ECO:0007669"/>
    <property type="project" value="UniProtKB-KW"/>
</dbReference>
<feature type="domain" description="RING-type" evidence="17">
    <location>
        <begin position="496"/>
        <end position="534"/>
    </location>
</feature>
<feature type="compositionally biased region" description="Basic and acidic residues" evidence="16">
    <location>
        <begin position="134"/>
        <end position="146"/>
    </location>
</feature>
<keyword evidence="9 14" id="KW-0862">Zinc</keyword>
<evidence type="ECO:0000256" key="12">
    <source>
        <dbReference type="ARBA" id="ARBA00023242"/>
    </source>
</evidence>
<evidence type="ECO:0000256" key="4">
    <source>
        <dbReference type="ARBA" id="ARBA00005555"/>
    </source>
</evidence>
<dbReference type="OrthoDB" id="10266039at2759"/>
<keyword evidence="7 13" id="KW-0863">Zinc-finger</keyword>
<dbReference type="SUPFAM" id="SSF57850">
    <property type="entry name" value="RING/U-box"/>
    <property type="match status" value="1"/>
</dbReference>
<dbReference type="EMBL" id="KE647117">
    <property type="protein sequence ID" value="EQB61619.1"/>
    <property type="molecule type" value="Genomic_DNA"/>
</dbReference>
<comment type="pathway">
    <text evidence="3 14">Protein modification; protein ubiquitination.</text>
</comment>
<dbReference type="GO" id="GO:0008270">
    <property type="term" value="F:zinc ion binding"/>
    <property type="evidence" value="ECO:0007669"/>
    <property type="project" value="UniProtKB-KW"/>
</dbReference>
<dbReference type="InterPro" id="IPR013083">
    <property type="entry name" value="Znf_RING/FYVE/PHD"/>
</dbReference>
<dbReference type="PANTHER" id="PTHR23163">
    <property type="entry name" value="RING FINGER PROTEIN-RELATED"/>
    <property type="match status" value="1"/>
</dbReference>
<dbReference type="UniPathway" id="UPA00143"/>
<evidence type="ECO:0000256" key="11">
    <source>
        <dbReference type="ARBA" id="ARBA00023054"/>
    </source>
</evidence>
<evidence type="ECO:0000256" key="1">
    <source>
        <dbReference type="ARBA" id="ARBA00000900"/>
    </source>
</evidence>
<dbReference type="InterPro" id="IPR013956">
    <property type="entry name" value="E3_ubiquit_lig_Bre1"/>
</dbReference>
<comment type="catalytic activity">
    <reaction evidence="1 14">
        <text>S-ubiquitinyl-[E2 ubiquitin-conjugating enzyme]-L-cysteine + [acceptor protein]-L-lysine = [E2 ubiquitin-conjugating enzyme]-L-cysteine + N(6)-ubiquitinyl-[acceptor protein]-L-lysine.</text>
        <dbReference type="EC" id="2.3.2.27"/>
    </reaction>
</comment>